<keyword evidence="2" id="KW-0472">Membrane</keyword>
<gene>
    <name evidence="3" type="ORF">AB0I48_14185</name>
</gene>
<feature type="transmembrane region" description="Helical" evidence="2">
    <location>
        <begin position="256"/>
        <end position="277"/>
    </location>
</feature>
<keyword evidence="2" id="KW-0812">Transmembrane</keyword>
<evidence type="ECO:0000313" key="4">
    <source>
        <dbReference type="Proteomes" id="UP001551695"/>
    </source>
</evidence>
<accession>A0ABV3FTG6</accession>
<name>A0ABV3FTG6_9NOCA</name>
<feature type="transmembrane region" description="Helical" evidence="2">
    <location>
        <begin position="50"/>
        <end position="70"/>
    </location>
</feature>
<protein>
    <submittedName>
        <fullName evidence="3">Spirocyclase AveC family protein</fullName>
    </submittedName>
</protein>
<feature type="transmembrane region" description="Helical" evidence="2">
    <location>
        <begin position="216"/>
        <end position="235"/>
    </location>
</feature>
<dbReference type="Pfam" id="PF17198">
    <property type="entry name" value="AveC_like"/>
    <property type="match status" value="1"/>
</dbReference>
<organism evidence="3 4">
    <name type="scientific">Nocardia aurea</name>
    <dbReference type="NCBI Taxonomy" id="2144174"/>
    <lineage>
        <taxon>Bacteria</taxon>
        <taxon>Bacillati</taxon>
        <taxon>Actinomycetota</taxon>
        <taxon>Actinomycetes</taxon>
        <taxon>Mycobacteriales</taxon>
        <taxon>Nocardiaceae</taxon>
        <taxon>Nocardia</taxon>
    </lineage>
</organism>
<comment type="caution">
    <text evidence="3">The sequence shown here is derived from an EMBL/GenBank/DDBJ whole genome shotgun (WGS) entry which is preliminary data.</text>
</comment>
<feature type="transmembrane region" description="Helical" evidence="2">
    <location>
        <begin position="126"/>
        <end position="146"/>
    </location>
</feature>
<feature type="transmembrane region" description="Helical" evidence="2">
    <location>
        <begin position="167"/>
        <end position="185"/>
    </location>
</feature>
<feature type="transmembrane region" description="Helical" evidence="2">
    <location>
        <begin position="82"/>
        <end position="106"/>
    </location>
</feature>
<dbReference type="Proteomes" id="UP001551695">
    <property type="component" value="Unassembled WGS sequence"/>
</dbReference>
<dbReference type="InterPro" id="IPR033459">
    <property type="entry name" value="AveC-like"/>
</dbReference>
<evidence type="ECO:0000256" key="2">
    <source>
        <dbReference type="SAM" id="Phobius"/>
    </source>
</evidence>
<reference evidence="3 4" key="1">
    <citation type="submission" date="2024-06" db="EMBL/GenBank/DDBJ databases">
        <title>The Natural Products Discovery Center: Release of the First 8490 Sequenced Strains for Exploring Actinobacteria Biosynthetic Diversity.</title>
        <authorList>
            <person name="Kalkreuter E."/>
            <person name="Kautsar S.A."/>
            <person name="Yang D."/>
            <person name="Bader C.D."/>
            <person name="Teijaro C.N."/>
            <person name="Fluegel L."/>
            <person name="Davis C.M."/>
            <person name="Simpson J.R."/>
            <person name="Lauterbach L."/>
            <person name="Steele A.D."/>
            <person name="Gui C."/>
            <person name="Meng S."/>
            <person name="Li G."/>
            <person name="Viehrig K."/>
            <person name="Ye F."/>
            <person name="Su P."/>
            <person name="Kiefer A.F."/>
            <person name="Nichols A."/>
            <person name="Cepeda A.J."/>
            <person name="Yan W."/>
            <person name="Fan B."/>
            <person name="Jiang Y."/>
            <person name="Adhikari A."/>
            <person name="Zheng C.-J."/>
            <person name="Schuster L."/>
            <person name="Cowan T.M."/>
            <person name="Smanski M.J."/>
            <person name="Chevrette M.G."/>
            <person name="De Carvalho L.P.S."/>
            <person name="Shen B."/>
        </authorList>
    </citation>
    <scope>NUCLEOTIDE SEQUENCE [LARGE SCALE GENOMIC DNA]</scope>
    <source>
        <strain evidence="3 4">NPDC050403</strain>
    </source>
</reference>
<dbReference type="EMBL" id="JBFAKC010000005">
    <property type="protein sequence ID" value="MEV0708709.1"/>
    <property type="molecule type" value="Genomic_DNA"/>
</dbReference>
<keyword evidence="2" id="KW-1133">Transmembrane helix</keyword>
<evidence type="ECO:0000313" key="3">
    <source>
        <dbReference type="EMBL" id="MEV0708709.1"/>
    </source>
</evidence>
<sequence>MGWGLFALAILVVGLVAANARRGAVSDRIRNPEVTGAPRPVDPLFGFDHWIAVIHIGTLVAVLLVIAIWVRMFRRNPRDPVLIMGFMTTMIVWQDPIMNWAPFAVYNPELWHWPEDWPLVSLSPTVEPFVVIGYVMFYLGPYFPAIRILRRLQANRSADAFVWRHPLISLALLILPIGFVFDMILEVSLVRTGMYIYSQVIPFGSLFAGSTFQFPLLWESLSVTFVMIPAGVLIFRDDTGRTVAEKLAQRAKIFAGRPFVGMVIVMFVTMNVSYFVYGGWFAVIKWTRAATSVACPWPYPEAKVYDPQGFYEENGAEGPYSVGIWSEWMSAQPDGRPDVEAPADGGRCGVPE</sequence>
<evidence type="ECO:0000256" key="1">
    <source>
        <dbReference type="SAM" id="MobiDB-lite"/>
    </source>
</evidence>
<feature type="region of interest" description="Disordered" evidence="1">
    <location>
        <begin position="332"/>
        <end position="352"/>
    </location>
</feature>
<proteinExistence type="predicted"/>
<keyword evidence="4" id="KW-1185">Reference proteome</keyword>